<dbReference type="SMART" id="SM00775">
    <property type="entry name" value="LNS2"/>
    <property type="match status" value="1"/>
</dbReference>
<dbReference type="Proteomes" id="UP000276776">
    <property type="component" value="Unassembled WGS sequence"/>
</dbReference>
<evidence type="ECO:0000256" key="3">
    <source>
        <dbReference type="ARBA" id="ARBA00022481"/>
    </source>
</evidence>
<dbReference type="AlphaFoldDB" id="A0A158RBJ7"/>
<evidence type="ECO:0000313" key="8">
    <source>
        <dbReference type="Proteomes" id="UP000276776"/>
    </source>
</evidence>
<reference evidence="9" key="1">
    <citation type="submission" date="2016-04" db="UniProtKB">
        <authorList>
            <consortium name="WormBaseParasite"/>
        </authorList>
    </citation>
    <scope>IDENTIFICATION</scope>
</reference>
<dbReference type="PROSITE" id="PS51043">
    <property type="entry name" value="DDHD"/>
    <property type="match status" value="1"/>
</dbReference>
<organism evidence="9">
    <name type="scientific">Thelazia callipaeda</name>
    <name type="common">Oriental eyeworm</name>
    <name type="synonym">Parasitic nematode</name>
    <dbReference type="NCBI Taxonomy" id="103827"/>
    <lineage>
        <taxon>Eukaryota</taxon>
        <taxon>Metazoa</taxon>
        <taxon>Ecdysozoa</taxon>
        <taxon>Nematoda</taxon>
        <taxon>Chromadorea</taxon>
        <taxon>Rhabditida</taxon>
        <taxon>Spirurina</taxon>
        <taxon>Spiruromorpha</taxon>
        <taxon>Thelazioidea</taxon>
        <taxon>Thelaziidae</taxon>
        <taxon>Thelazia</taxon>
    </lineage>
</organism>
<evidence type="ECO:0000256" key="4">
    <source>
        <dbReference type="ARBA" id="ARBA00022553"/>
    </source>
</evidence>
<dbReference type="InterPro" id="IPR023393">
    <property type="entry name" value="START-like_dom_sf"/>
</dbReference>
<gene>
    <name evidence="7" type="ORF">TCLT_LOCUS4856</name>
</gene>
<dbReference type="STRING" id="103827.A0A158RBJ7"/>
<dbReference type="GO" id="GO:0008525">
    <property type="term" value="F:phosphatidylcholine transporter activity"/>
    <property type="evidence" value="ECO:0007669"/>
    <property type="project" value="TreeGrafter"/>
</dbReference>
<dbReference type="OrthoDB" id="10053061at2759"/>
<evidence type="ECO:0000256" key="2">
    <source>
        <dbReference type="ARBA" id="ARBA00010316"/>
    </source>
</evidence>
<dbReference type="SMART" id="SM01127">
    <property type="entry name" value="DDHD"/>
    <property type="match status" value="1"/>
</dbReference>
<dbReference type="InterPro" id="IPR001666">
    <property type="entry name" value="PI_transfer"/>
</dbReference>
<dbReference type="Gene3D" id="3.40.50.1000">
    <property type="entry name" value="HAD superfamily/HAD-like"/>
    <property type="match status" value="1"/>
</dbReference>
<dbReference type="PANTHER" id="PTHR10658:SF81">
    <property type="entry name" value="PROTEIN RETINAL DEGENERATION B"/>
    <property type="match status" value="1"/>
</dbReference>
<dbReference type="GO" id="GO:0035091">
    <property type="term" value="F:phosphatidylinositol binding"/>
    <property type="evidence" value="ECO:0007669"/>
    <property type="project" value="TreeGrafter"/>
</dbReference>
<dbReference type="Pfam" id="PF24695">
    <property type="entry name" value="PITM1-3"/>
    <property type="match status" value="1"/>
</dbReference>
<dbReference type="GO" id="GO:0005737">
    <property type="term" value="C:cytoplasm"/>
    <property type="evidence" value="ECO:0007669"/>
    <property type="project" value="TreeGrafter"/>
</dbReference>
<dbReference type="GO" id="GO:0012505">
    <property type="term" value="C:endomembrane system"/>
    <property type="evidence" value="ECO:0007669"/>
    <property type="project" value="UniProtKB-SubCell"/>
</dbReference>
<evidence type="ECO:0000256" key="5">
    <source>
        <dbReference type="ARBA" id="ARBA00022837"/>
    </source>
</evidence>
<evidence type="ECO:0000313" key="7">
    <source>
        <dbReference type="EMBL" id="VDN02030.1"/>
    </source>
</evidence>
<dbReference type="PRINTS" id="PR00391">
    <property type="entry name" value="PITRANSFER"/>
</dbReference>
<dbReference type="Pfam" id="PF02862">
    <property type="entry name" value="DDHD"/>
    <property type="match status" value="1"/>
</dbReference>
<dbReference type="InterPro" id="IPR055261">
    <property type="entry name" value="PI_transfer_N"/>
</dbReference>
<dbReference type="WBParaSite" id="TCLT_0000486701-mRNA-1">
    <property type="protein sequence ID" value="TCLT_0000486701-mRNA-1"/>
    <property type="gene ID" value="TCLT_0000486701"/>
</dbReference>
<keyword evidence="3" id="KW-0488">Methylation</keyword>
<sequence>MQKTPLFYFHYSSGKLHLFANKKSRQESLGEGSGIEIITNEPYSDGPGGSGQYTFKIYHIGKKIPVWLRSVLPTNALEAHEEAWNAYPYTKTRYSSPFLDRFNIEVETKYYNDAGIQDNIFELTKDELKNRIVDKMDFVNDSISAYDYIPEEDPKLYHSIKTGRGPLKADWIDDCVKNGKPIMCAYKLCKVEFRFWGLQTRAERWIHNYALRNTMLRAHKQAWAWQDEWHNLTLDDIRKLEQDVAEHLSKVMARSLLSVSSSIYFDCLENSAVSEGYNLPSLINWDSDTSLHDGHETPPETPQAEQNIKMSAVVPGISLLVIFLYTNIFPDTFDENVIDPNSLRLTIEKQIANIDVDIRRRVHFLQICCGQEFADIASRLISVSPSYGFVHPTSALLFSSSHYYEKWDSLAFQPDLIFLLGCPLAYLLIQRKFYGYETKSLRCNQLFNLYYSLDACGARLEPVLNPQLTMLLPVNVPRFNDFTTADKDCDSIINSSLLWSNQRIDQILHCPYGIPLPKLLHASYWESDDVAAFILRQFFNSEKVSPGKFGDTTAFPLEVNLNPPVWNKKRTKYKIANLSPNYSGNDVICIEGMEQVIHARFCYGPMDLVALSREYISAYVRPFGGDWQLIKTDMTDSHGKIAFQACLAALIFLGNKLPIGAHCVKSIVHGDHSFLDLFLVVAPVGEEFVVFSVDGSLTSSMSVTGRDPRVRPGAVDVVRYWHDLGYTIIYITARPDMQHRVVALWLTLHNFPQGLLIFTPSFSTDPLKQKVLHLKSYLDMGLHITAAYGSSKDVSVYNNAGMKSERIFSVTGGKRSCTNIDSYASHLKSLNEGMFDFAKPFDSSLIFPYPSPMGRNNRRNIMQRNHSFTPRSGRQLSDNI</sequence>
<dbReference type="EMBL" id="UYYF01004307">
    <property type="protein sequence ID" value="VDN02030.1"/>
    <property type="molecule type" value="Genomic_DNA"/>
</dbReference>
<proteinExistence type="inferred from homology"/>
<dbReference type="GO" id="GO:0071944">
    <property type="term" value="C:cell periphery"/>
    <property type="evidence" value="ECO:0007669"/>
    <property type="project" value="UniProtKB-ARBA"/>
</dbReference>
<dbReference type="GO" id="GO:0008526">
    <property type="term" value="F:phosphatidylinositol transfer activity"/>
    <property type="evidence" value="ECO:0007669"/>
    <property type="project" value="TreeGrafter"/>
</dbReference>
<dbReference type="InterPro" id="IPR023214">
    <property type="entry name" value="HAD_sf"/>
</dbReference>
<keyword evidence="8" id="KW-1185">Reference proteome</keyword>
<evidence type="ECO:0000259" key="6">
    <source>
        <dbReference type="PROSITE" id="PS51043"/>
    </source>
</evidence>
<keyword evidence="4" id="KW-0597">Phosphoprotein</keyword>
<comment type="subcellular location">
    <subcellularLocation>
        <location evidence="1">Endomembrane system</location>
        <topology evidence="1">Peripheral membrane protein</topology>
    </subcellularLocation>
</comment>
<accession>A0A158RBJ7</accession>
<dbReference type="FunFam" id="3.30.530.20:FF:000028">
    <property type="entry name" value="Phosphatidylinositol transfer protein 5"/>
    <property type="match status" value="1"/>
</dbReference>
<comment type="similarity">
    <text evidence="2">Belongs to the PtdIns transfer protein family. PI transfer class IIA subfamily.</text>
</comment>
<dbReference type="Pfam" id="PF24694">
    <property type="entry name" value="LNS2_PITM1-3"/>
    <property type="match status" value="1"/>
</dbReference>
<reference evidence="7 8" key="2">
    <citation type="submission" date="2018-11" db="EMBL/GenBank/DDBJ databases">
        <authorList>
            <consortium name="Pathogen Informatics"/>
        </authorList>
    </citation>
    <scope>NUCLEOTIDE SEQUENCE [LARGE SCALE GENOMIC DNA]</scope>
</reference>
<dbReference type="SUPFAM" id="SSF55961">
    <property type="entry name" value="Bet v1-like"/>
    <property type="match status" value="1"/>
</dbReference>
<name>A0A158RBJ7_THECL</name>
<evidence type="ECO:0000256" key="1">
    <source>
        <dbReference type="ARBA" id="ARBA00004184"/>
    </source>
</evidence>
<dbReference type="GO" id="GO:0046872">
    <property type="term" value="F:metal ion binding"/>
    <property type="evidence" value="ECO:0007669"/>
    <property type="project" value="InterPro"/>
</dbReference>
<dbReference type="Pfam" id="PF02121">
    <property type="entry name" value="IP_trans"/>
    <property type="match status" value="1"/>
</dbReference>
<feature type="domain" description="DDHD" evidence="6">
    <location>
        <begin position="410"/>
        <end position="540"/>
    </location>
</feature>
<evidence type="ECO:0000313" key="9">
    <source>
        <dbReference type="WBParaSite" id="TCLT_0000486701-mRNA-1"/>
    </source>
</evidence>
<dbReference type="InterPro" id="IPR031315">
    <property type="entry name" value="LNS2/PITP"/>
</dbReference>
<dbReference type="SUPFAM" id="SSF56784">
    <property type="entry name" value="HAD-like"/>
    <property type="match status" value="1"/>
</dbReference>
<dbReference type="GO" id="GO:0031210">
    <property type="term" value="F:phosphatidylcholine binding"/>
    <property type="evidence" value="ECO:0007669"/>
    <property type="project" value="TreeGrafter"/>
</dbReference>
<dbReference type="InterPro" id="IPR036412">
    <property type="entry name" value="HAD-like_sf"/>
</dbReference>
<protein>
    <submittedName>
        <fullName evidence="9">DDHD domain-containing protein</fullName>
    </submittedName>
</protein>
<dbReference type="Gene3D" id="3.30.530.20">
    <property type="match status" value="1"/>
</dbReference>
<keyword evidence="5" id="KW-0106">Calcium</keyword>
<dbReference type="OMA" id="EKVDIHM"/>
<dbReference type="InterPro" id="IPR004177">
    <property type="entry name" value="DDHD_dom"/>
</dbReference>
<dbReference type="PANTHER" id="PTHR10658">
    <property type="entry name" value="PHOSPHATIDYLINOSITOL TRANSFER PROTEIN"/>
    <property type="match status" value="1"/>
</dbReference>